<evidence type="ECO:0000313" key="12">
    <source>
        <dbReference type="Proteomes" id="UP001158576"/>
    </source>
</evidence>
<dbReference type="Proteomes" id="UP001158576">
    <property type="component" value="Chromosome PAR"/>
</dbReference>
<evidence type="ECO:0000256" key="6">
    <source>
        <dbReference type="ARBA" id="ARBA00023136"/>
    </source>
</evidence>
<gene>
    <name evidence="11" type="ORF">OKIOD_LOCUS163</name>
</gene>
<name>A0ABN7RK28_OIKDI</name>
<keyword evidence="2 9" id="KW-0812">Transmembrane</keyword>
<feature type="domain" description="Fatty acid hydroxylase" evidence="10">
    <location>
        <begin position="120"/>
        <end position="184"/>
    </location>
</feature>
<proteinExistence type="predicted"/>
<evidence type="ECO:0000256" key="2">
    <source>
        <dbReference type="ARBA" id="ARBA00022692"/>
    </source>
</evidence>
<keyword evidence="3 9" id="KW-1133">Transmembrane helix</keyword>
<reference evidence="11 12" key="1">
    <citation type="submission" date="2021-04" db="EMBL/GenBank/DDBJ databases">
        <authorList>
            <person name="Bliznina A."/>
        </authorList>
    </citation>
    <scope>NUCLEOTIDE SEQUENCE [LARGE SCALE GENOMIC DNA]</scope>
</reference>
<dbReference type="InterPro" id="IPR051689">
    <property type="entry name" value="Sterol_desaturase/TMEM195"/>
</dbReference>
<dbReference type="PANTHER" id="PTHR21624">
    <property type="entry name" value="STEROL DESATURASE-RELATED PROTEIN"/>
    <property type="match status" value="1"/>
</dbReference>
<protein>
    <recommendedName>
        <fullName evidence="8">Transmembrane protein 195</fullName>
    </recommendedName>
</protein>
<evidence type="ECO:0000256" key="7">
    <source>
        <dbReference type="ARBA" id="ARBA00037122"/>
    </source>
</evidence>
<dbReference type="EMBL" id="OU015568">
    <property type="protein sequence ID" value="CAG5076990.1"/>
    <property type="molecule type" value="Genomic_DNA"/>
</dbReference>
<evidence type="ECO:0000256" key="3">
    <source>
        <dbReference type="ARBA" id="ARBA00022989"/>
    </source>
</evidence>
<evidence type="ECO:0000256" key="9">
    <source>
        <dbReference type="SAM" id="Phobius"/>
    </source>
</evidence>
<accession>A0ABN7RK28</accession>
<dbReference type="PANTHER" id="PTHR21624:SF1">
    <property type="entry name" value="ALKYLGLYCEROL MONOOXYGENASE"/>
    <property type="match status" value="1"/>
</dbReference>
<evidence type="ECO:0000256" key="5">
    <source>
        <dbReference type="ARBA" id="ARBA00023098"/>
    </source>
</evidence>
<comment type="subcellular location">
    <subcellularLocation>
        <location evidence="1">Endomembrane system</location>
        <topology evidence="1">Multi-pass membrane protein</topology>
    </subcellularLocation>
</comment>
<organism evidence="11 12">
    <name type="scientific">Oikopleura dioica</name>
    <name type="common">Tunicate</name>
    <dbReference type="NCBI Taxonomy" id="34765"/>
    <lineage>
        <taxon>Eukaryota</taxon>
        <taxon>Metazoa</taxon>
        <taxon>Chordata</taxon>
        <taxon>Tunicata</taxon>
        <taxon>Appendicularia</taxon>
        <taxon>Copelata</taxon>
        <taxon>Oikopleuridae</taxon>
        <taxon>Oikopleura</taxon>
    </lineage>
</organism>
<evidence type="ECO:0000256" key="1">
    <source>
        <dbReference type="ARBA" id="ARBA00004127"/>
    </source>
</evidence>
<keyword evidence="5" id="KW-0443">Lipid metabolism</keyword>
<feature type="transmembrane region" description="Helical" evidence="9">
    <location>
        <begin position="41"/>
        <end position="60"/>
    </location>
</feature>
<evidence type="ECO:0000259" key="10">
    <source>
        <dbReference type="Pfam" id="PF04116"/>
    </source>
</evidence>
<keyword evidence="4" id="KW-0560">Oxidoreductase</keyword>
<comment type="function">
    <text evidence="7">Glyceryl-ether monooxygenase that cleaves the O-alkyl bond of ether lipids. Ether lipids are essential components of brain membranes.</text>
</comment>
<evidence type="ECO:0000313" key="11">
    <source>
        <dbReference type="EMBL" id="CAG5076990.1"/>
    </source>
</evidence>
<evidence type="ECO:0000256" key="8">
    <source>
        <dbReference type="ARBA" id="ARBA00041444"/>
    </source>
</evidence>
<dbReference type="InterPro" id="IPR006694">
    <property type="entry name" value="Fatty_acid_hydroxylase"/>
</dbReference>
<dbReference type="Pfam" id="PF04116">
    <property type="entry name" value="FA_hydroxylase"/>
    <property type="match status" value="1"/>
</dbReference>
<evidence type="ECO:0000256" key="4">
    <source>
        <dbReference type="ARBA" id="ARBA00023002"/>
    </source>
</evidence>
<keyword evidence="6 9" id="KW-0472">Membrane</keyword>
<keyword evidence="12" id="KW-1185">Reference proteome</keyword>
<sequence>MNETGFLPDDIWEKTFILRGLLYLVTPSETSPKTLDDVPDVVAMVIPYFFFFIVLEGIICQFRWTKGRFRFNDSLASMSHATCLRVFELIGEVAIEYHMYILAYEKFHFFEFDPESKTTWILALLGADLSYYWAHRAMHEVNLMWSAHQVHHSGEDYNLSMGMRQSIFQRYTSWPFYIPMRVPKSIRTGLFQK</sequence>